<evidence type="ECO:0000313" key="2">
    <source>
        <dbReference type="Proteomes" id="UP001215598"/>
    </source>
</evidence>
<evidence type="ECO:0000313" key="1">
    <source>
        <dbReference type="EMBL" id="KAJ7694286.1"/>
    </source>
</evidence>
<protein>
    <submittedName>
        <fullName evidence="1">Uncharacterized protein</fullName>
    </submittedName>
</protein>
<dbReference type="InterPro" id="IPR040521">
    <property type="entry name" value="KDZ"/>
</dbReference>
<dbReference type="PANTHER" id="PTHR33096:SF1">
    <property type="entry name" value="CXC1-LIKE CYSTEINE CLUSTER ASSOCIATED WITH KDZ TRANSPOSASES DOMAIN-CONTAINING PROTEIN"/>
    <property type="match status" value="1"/>
</dbReference>
<keyword evidence="2" id="KW-1185">Reference proteome</keyword>
<reference evidence="1" key="1">
    <citation type="submission" date="2023-03" db="EMBL/GenBank/DDBJ databases">
        <title>Massive genome expansion in bonnet fungi (Mycena s.s.) driven by repeated elements and novel gene families across ecological guilds.</title>
        <authorList>
            <consortium name="Lawrence Berkeley National Laboratory"/>
            <person name="Harder C.B."/>
            <person name="Miyauchi S."/>
            <person name="Viragh M."/>
            <person name="Kuo A."/>
            <person name="Thoen E."/>
            <person name="Andreopoulos B."/>
            <person name="Lu D."/>
            <person name="Skrede I."/>
            <person name="Drula E."/>
            <person name="Henrissat B."/>
            <person name="Morin E."/>
            <person name="Kohler A."/>
            <person name="Barry K."/>
            <person name="LaButti K."/>
            <person name="Morin E."/>
            <person name="Salamov A."/>
            <person name="Lipzen A."/>
            <person name="Mereny Z."/>
            <person name="Hegedus B."/>
            <person name="Baldrian P."/>
            <person name="Stursova M."/>
            <person name="Weitz H."/>
            <person name="Taylor A."/>
            <person name="Grigoriev I.V."/>
            <person name="Nagy L.G."/>
            <person name="Martin F."/>
            <person name="Kauserud H."/>
        </authorList>
    </citation>
    <scope>NUCLEOTIDE SEQUENCE</scope>
    <source>
        <strain evidence="1">CBHHK182m</strain>
    </source>
</reference>
<dbReference type="PANTHER" id="PTHR33096">
    <property type="entry name" value="CXC2 DOMAIN-CONTAINING PROTEIN"/>
    <property type="match status" value="1"/>
</dbReference>
<proteinExistence type="predicted"/>
<comment type="caution">
    <text evidence="1">The sequence shown here is derived from an EMBL/GenBank/DDBJ whole genome shotgun (WGS) entry which is preliminary data.</text>
</comment>
<dbReference type="AlphaFoldDB" id="A0AAD7DL49"/>
<organism evidence="1 2">
    <name type="scientific">Mycena metata</name>
    <dbReference type="NCBI Taxonomy" id="1033252"/>
    <lineage>
        <taxon>Eukaryota</taxon>
        <taxon>Fungi</taxon>
        <taxon>Dikarya</taxon>
        <taxon>Basidiomycota</taxon>
        <taxon>Agaricomycotina</taxon>
        <taxon>Agaricomycetes</taxon>
        <taxon>Agaricomycetidae</taxon>
        <taxon>Agaricales</taxon>
        <taxon>Marasmiineae</taxon>
        <taxon>Mycenaceae</taxon>
        <taxon>Mycena</taxon>
    </lineage>
</organism>
<dbReference type="Pfam" id="PF18758">
    <property type="entry name" value="KDZ"/>
    <property type="match status" value="1"/>
</dbReference>
<sequence length="341" mass="38616">MTLSDTKYLYWLIVALDANFKLKNRIPKNEYDDPSLGPGWGAFVEPCCYKKHLREYIAEKDVHVPSALTQKKQEIRLACEFPASVDVYVHTTSVCGPTVRGIYRKGSGEVLTDEQEYTVSYDIACQWKKHFNARMEKLPKALQRNFSKLLVKCGLPVWHALTHEEECTNENNLNLLPGVGKSDGEGIECLWAILNALSFQTKEMSLGNRADTMEGKLDSHNFLKSLGHGDTLRWHLVVAITERARQVEVLKEINKTIKLEKRVEWQAQINCYLEDRSVPNPYVMKKKDGPSEADICVKLRIEEQADAANGQAPLHATSATVFLTAGLQLEETQYVFVMAAR</sequence>
<dbReference type="Proteomes" id="UP001215598">
    <property type="component" value="Unassembled WGS sequence"/>
</dbReference>
<dbReference type="EMBL" id="JARKIB010000693">
    <property type="protein sequence ID" value="KAJ7694286.1"/>
    <property type="molecule type" value="Genomic_DNA"/>
</dbReference>
<name>A0AAD7DL49_9AGAR</name>
<accession>A0AAD7DL49</accession>
<gene>
    <name evidence="1" type="ORF">B0H16DRAFT_1485748</name>
</gene>